<evidence type="ECO:0000313" key="2">
    <source>
        <dbReference type="EMBL" id="KAF4712894.1"/>
    </source>
</evidence>
<feature type="compositionally biased region" description="Polar residues" evidence="1">
    <location>
        <begin position="1"/>
        <end position="10"/>
    </location>
</feature>
<dbReference type="Proteomes" id="UP000574390">
    <property type="component" value="Unassembled WGS sequence"/>
</dbReference>
<feature type="non-terminal residue" evidence="2">
    <location>
        <position position="116"/>
    </location>
</feature>
<feature type="region of interest" description="Disordered" evidence="1">
    <location>
        <begin position="1"/>
        <end position="37"/>
    </location>
</feature>
<protein>
    <submittedName>
        <fullName evidence="2">Uncharacterized protein</fullName>
    </submittedName>
</protein>
<accession>A0A7J6QWS6</accession>
<proteinExistence type="predicted"/>
<gene>
    <name evidence="2" type="ORF">FOZ62_011626</name>
</gene>
<reference evidence="2 3" key="1">
    <citation type="submission" date="2020-04" db="EMBL/GenBank/DDBJ databases">
        <title>Perkinsus olseni comparative genomics.</title>
        <authorList>
            <person name="Bogema D.R."/>
        </authorList>
    </citation>
    <scope>NUCLEOTIDE SEQUENCE [LARGE SCALE GENOMIC DNA]</scope>
    <source>
        <strain evidence="2">ATCC PRA-205</strain>
    </source>
</reference>
<feature type="region of interest" description="Disordered" evidence="1">
    <location>
        <begin position="60"/>
        <end position="84"/>
    </location>
</feature>
<organism evidence="2 3">
    <name type="scientific">Perkinsus olseni</name>
    <name type="common">Perkinsus atlanticus</name>
    <dbReference type="NCBI Taxonomy" id="32597"/>
    <lineage>
        <taxon>Eukaryota</taxon>
        <taxon>Sar</taxon>
        <taxon>Alveolata</taxon>
        <taxon>Perkinsozoa</taxon>
        <taxon>Perkinsea</taxon>
        <taxon>Perkinsida</taxon>
        <taxon>Perkinsidae</taxon>
        <taxon>Perkinsus</taxon>
    </lineage>
</organism>
<dbReference type="EMBL" id="JABANM010026490">
    <property type="protein sequence ID" value="KAF4712894.1"/>
    <property type="molecule type" value="Genomic_DNA"/>
</dbReference>
<evidence type="ECO:0000313" key="3">
    <source>
        <dbReference type="Proteomes" id="UP000574390"/>
    </source>
</evidence>
<comment type="caution">
    <text evidence="2">The sequence shown here is derived from an EMBL/GenBank/DDBJ whole genome shotgun (WGS) entry which is preliminary data.</text>
</comment>
<evidence type="ECO:0000256" key="1">
    <source>
        <dbReference type="SAM" id="MobiDB-lite"/>
    </source>
</evidence>
<dbReference type="AlphaFoldDB" id="A0A7J6QWS6"/>
<sequence>SSVSNSSSIPYRSGDSISDCESRRARSYPASPRTMNRYAVPQRQGAFRWGVSSGLTGINSHYAHSSSPEESELTHTHRRACSTGDRLDRSRDNIMQYTVDSLSLQRLPSDDSRRKI</sequence>
<name>A0A7J6QWS6_PEROL</name>